<sequence length="84" mass="9153">MDGALGKRLRLLLAAQTGDPGLLFLFSSSQAGGAVMFYFVLFVCSRPSFAKAINCGESVQRRTGLPRYAVPRAERKESDEDGPR</sequence>
<evidence type="ECO:0000256" key="1">
    <source>
        <dbReference type="SAM" id="Phobius"/>
    </source>
</evidence>
<organism evidence="2 3">
    <name type="scientific">Colletotrichum zoysiae</name>
    <dbReference type="NCBI Taxonomy" id="1216348"/>
    <lineage>
        <taxon>Eukaryota</taxon>
        <taxon>Fungi</taxon>
        <taxon>Dikarya</taxon>
        <taxon>Ascomycota</taxon>
        <taxon>Pezizomycotina</taxon>
        <taxon>Sordariomycetes</taxon>
        <taxon>Hypocreomycetidae</taxon>
        <taxon>Glomerellales</taxon>
        <taxon>Glomerellaceae</taxon>
        <taxon>Colletotrichum</taxon>
        <taxon>Colletotrichum graminicola species complex</taxon>
    </lineage>
</organism>
<keyword evidence="3" id="KW-1185">Reference proteome</keyword>
<proteinExistence type="predicted"/>
<name>A0AAD9H4I9_9PEZI</name>
<dbReference type="Proteomes" id="UP001232148">
    <property type="component" value="Unassembled WGS sequence"/>
</dbReference>
<keyword evidence="1" id="KW-0472">Membrane</keyword>
<accession>A0AAD9H4I9</accession>
<dbReference type="EMBL" id="MU843088">
    <property type="protein sequence ID" value="KAK2021662.1"/>
    <property type="molecule type" value="Genomic_DNA"/>
</dbReference>
<protein>
    <recommendedName>
        <fullName evidence="4">Transmembrane protein</fullName>
    </recommendedName>
</protein>
<evidence type="ECO:0000313" key="3">
    <source>
        <dbReference type="Proteomes" id="UP001232148"/>
    </source>
</evidence>
<reference evidence="2" key="1">
    <citation type="submission" date="2021-06" db="EMBL/GenBank/DDBJ databases">
        <title>Comparative genomics, transcriptomics and evolutionary studies reveal genomic signatures of adaptation to plant cell wall in hemibiotrophic fungi.</title>
        <authorList>
            <consortium name="DOE Joint Genome Institute"/>
            <person name="Baroncelli R."/>
            <person name="Diaz J.F."/>
            <person name="Benocci T."/>
            <person name="Peng M."/>
            <person name="Battaglia E."/>
            <person name="Haridas S."/>
            <person name="Andreopoulos W."/>
            <person name="Labutti K."/>
            <person name="Pangilinan J."/>
            <person name="Floch G.L."/>
            <person name="Makela M.R."/>
            <person name="Henrissat B."/>
            <person name="Grigoriev I.V."/>
            <person name="Crouch J.A."/>
            <person name="De Vries R.P."/>
            <person name="Sukno S.A."/>
            <person name="Thon M.R."/>
        </authorList>
    </citation>
    <scope>NUCLEOTIDE SEQUENCE</scope>
    <source>
        <strain evidence="2">MAFF235873</strain>
    </source>
</reference>
<dbReference type="AlphaFoldDB" id="A0AAD9H4I9"/>
<keyword evidence="1" id="KW-1133">Transmembrane helix</keyword>
<feature type="transmembrane region" description="Helical" evidence="1">
    <location>
        <begin position="20"/>
        <end position="44"/>
    </location>
</feature>
<evidence type="ECO:0000313" key="2">
    <source>
        <dbReference type="EMBL" id="KAK2021662.1"/>
    </source>
</evidence>
<evidence type="ECO:0008006" key="4">
    <source>
        <dbReference type="Google" id="ProtNLM"/>
    </source>
</evidence>
<comment type="caution">
    <text evidence="2">The sequence shown here is derived from an EMBL/GenBank/DDBJ whole genome shotgun (WGS) entry which is preliminary data.</text>
</comment>
<keyword evidence="1" id="KW-0812">Transmembrane</keyword>
<gene>
    <name evidence="2" type="ORF">LX32DRAFT_240075</name>
</gene>